<organism evidence="9 10">
    <name type="scientific">Clydaea vesicula</name>
    <dbReference type="NCBI Taxonomy" id="447962"/>
    <lineage>
        <taxon>Eukaryota</taxon>
        <taxon>Fungi</taxon>
        <taxon>Fungi incertae sedis</taxon>
        <taxon>Chytridiomycota</taxon>
        <taxon>Chytridiomycota incertae sedis</taxon>
        <taxon>Chytridiomycetes</taxon>
        <taxon>Lobulomycetales</taxon>
        <taxon>Lobulomycetaceae</taxon>
        <taxon>Clydaea</taxon>
    </lineage>
</organism>
<evidence type="ECO:0000256" key="2">
    <source>
        <dbReference type="ARBA" id="ARBA00022692"/>
    </source>
</evidence>
<comment type="caution">
    <text evidence="9">The sequence shown here is derived from an EMBL/GenBank/DDBJ whole genome shotgun (WGS) entry which is preliminary data.</text>
</comment>
<evidence type="ECO:0000259" key="8">
    <source>
        <dbReference type="Pfam" id="PF01694"/>
    </source>
</evidence>
<evidence type="ECO:0000256" key="6">
    <source>
        <dbReference type="SAM" id="Coils"/>
    </source>
</evidence>
<reference evidence="9" key="1">
    <citation type="submission" date="2020-05" db="EMBL/GenBank/DDBJ databases">
        <title>Phylogenomic resolution of chytrid fungi.</title>
        <authorList>
            <person name="Stajich J.E."/>
            <person name="Amses K."/>
            <person name="Simmons R."/>
            <person name="Seto K."/>
            <person name="Myers J."/>
            <person name="Bonds A."/>
            <person name="Quandt C.A."/>
            <person name="Barry K."/>
            <person name="Liu P."/>
            <person name="Grigoriev I."/>
            <person name="Longcore J.E."/>
            <person name="James T.Y."/>
        </authorList>
    </citation>
    <scope>NUCLEOTIDE SEQUENCE</scope>
    <source>
        <strain evidence="9">JEL0476</strain>
    </source>
</reference>
<evidence type="ECO:0000256" key="3">
    <source>
        <dbReference type="ARBA" id="ARBA00022824"/>
    </source>
</evidence>
<accession>A0AAD5U0U0</accession>
<dbReference type="SUPFAM" id="SSF144091">
    <property type="entry name" value="Rhomboid-like"/>
    <property type="match status" value="1"/>
</dbReference>
<evidence type="ECO:0000256" key="5">
    <source>
        <dbReference type="ARBA" id="ARBA00023136"/>
    </source>
</evidence>
<feature type="transmembrane region" description="Helical" evidence="7">
    <location>
        <begin position="186"/>
        <end position="202"/>
    </location>
</feature>
<protein>
    <recommendedName>
        <fullName evidence="8">Peptidase S54 rhomboid domain-containing protein</fullName>
    </recommendedName>
</protein>
<feature type="domain" description="Peptidase S54 rhomboid" evidence="8">
    <location>
        <begin position="149"/>
        <end position="231"/>
    </location>
</feature>
<feature type="coiled-coil region" evidence="6">
    <location>
        <begin position="250"/>
        <end position="279"/>
    </location>
</feature>
<feature type="transmembrane region" description="Helical" evidence="7">
    <location>
        <begin position="214"/>
        <end position="232"/>
    </location>
</feature>
<dbReference type="GO" id="GO:0050708">
    <property type="term" value="P:regulation of protein secretion"/>
    <property type="evidence" value="ECO:0007669"/>
    <property type="project" value="TreeGrafter"/>
</dbReference>
<keyword evidence="3" id="KW-0256">Endoplasmic reticulum</keyword>
<gene>
    <name evidence="9" type="ORF">HK099_004353</name>
</gene>
<evidence type="ECO:0000313" key="9">
    <source>
        <dbReference type="EMBL" id="KAJ3220447.1"/>
    </source>
</evidence>
<keyword evidence="6" id="KW-0175">Coiled coil</keyword>
<dbReference type="EMBL" id="JADGJW010000302">
    <property type="protein sequence ID" value="KAJ3220447.1"/>
    <property type="molecule type" value="Genomic_DNA"/>
</dbReference>
<evidence type="ECO:0000256" key="1">
    <source>
        <dbReference type="ARBA" id="ARBA00004477"/>
    </source>
</evidence>
<dbReference type="PANTHER" id="PTHR45965">
    <property type="entry name" value="INACTIVE RHOMBOID PROTEIN"/>
    <property type="match status" value="1"/>
</dbReference>
<dbReference type="InterPro" id="IPR035952">
    <property type="entry name" value="Rhomboid-like_sf"/>
</dbReference>
<feature type="transmembrane region" description="Helical" evidence="7">
    <location>
        <begin position="37"/>
        <end position="58"/>
    </location>
</feature>
<dbReference type="GO" id="GO:0004252">
    <property type="term" value="F:serine-type endopeptidase activity"/>
    <property type="evidence" value="ECO:0007669"/>
    <property type="project" value="InterPro"/>
</dbReference>
<dbReference type="Proteomes" id="UP001211065">
    <property type="component" value="Unassembled WGS sequence"/>
</dbReference>
<dbReference type="GO" id="GO:0042058">
    <property type="term" value="P:regulation of epidermal growth factor receptor signaling pathway"/>
    <property type="evidence" value="ECO:0007669"/>
    <property type="project" value="TreeGrafter"/>
</dbReference>
<keyword evidence="4 7" id="KW-1133">Transmembrane helix</keyword>
<dbReference type="Gene3D" id="1.20.1540.10">
    <property type="entry name" value="Rhomboid-like"/>
    <property type="match status" value="1"/>
</dbReference>
<dbReference type="Pfam" id="PF01694">
    <property type="entry name" value="Rhomboid"/>
    <property type="match status" value="1"/>
</dbReference>
<evidence type="ECO:0000256" key="7">
    <source>
        <dbReference type="SAM" id="Phobius"/>
    </source>
</evidence>
<dbReference type="PANTHER" id="PTHR45965:SF3">
    <property type="entry name" value="INACTIVE RHOMBOID PROTEIN 1"/>
    <property type="match status" value="1"/>
</dbReference>
<dbReference type="GO" id="GO:0005789">
    <property type="term" value="C:endoplasmic reticulum membrane"/>
    <property type="evidence" value="ECO:0007669"/>
    <property type="project" value="UniProtKB-SubCell"/>
</dbReference>
<comment type="subcellular location">
    <subcellularLocation>
        <location evidence="1">Endoplasmic reticulum membrane</location>
        <topology evidence="1">Multi-pass membrane protein</topology>
    </subcellularLocation>
</comment>
<feature type="transmembrane region" description="Helical" evidence="7">
    <location>
        <begin position="162"/>
        <end position="180"/>
    </location>
</feature>
<evidence type="ECO:0000256" key="4">
    <source>
        <dbReference type="ARBA" id="ARBA00022989"/>
    </source>
</evidence>
<keyword evidence="5 7" id="KW-0472">Membrane</keyword>
<evidence type="ECO:0000313" key="10">
    <source>
        <dbReference type="Proteomes" id="UP001211065"/>
    </source>
</evidence>
<sequence>MTQTTSDAPNTTLGSDATIRQPLSIDVKDKGKRPRPYFLSVVTLIDIVLLLASLFINLQNTGSLIQTQPLNIMIGPSTGVLIQMGARFSPCMKTDPKIELLIEKSPLICVPGQKIPTNATLLGRMERKRETKPVVEIYFTYIPARRCTTGFDLERSIGSIRLAIIYMLSGIGGFVFSSIFSGQTPSVGASASLFGLLGLLVIETLKNWKALRKPFWELFKLLLIIVIALLIVNENYSAQIFKIHKTGLSLDFEESLSEEEEEEEEEAEEDRKLNEFKKSFLVNDHIKKRPATSTLRLINYTIKSYKHLAKCQGWTNVVEHEIQNENEIYFPISLINLNKYLDLEMERIKKGEIQLNNFKLKLSHLLSYHILIGLKDWEKVRFDSTIQNKLGVKKYDKTSAIEGSYSKKTEKSIEYTIKNYTKLALEKKWETKKENLFPINFRNFHNLIDFQLEQIKLKKIKKLTFQKYLKNLTAFHLKIKCFKSWVKIRYHFSVAEKLGVNFKIYQNIILGNDDELGDYGEEASNCQKLEELESNVFYAKFSTLKMKFF</sequence>
<keyword evidence="10" id="KW-1185">Reference proteome</keyword>
<name>A0AAD5U0U0_9FUNG</name>
<dbReference type="AlphaFoldDB" id="A0AAD5U0U0"/>
<dbReference type="InterPro" id="IPR051512">
    <property type="entry name" value="Inactive_Rhomboid"/>
</dbReference>
<dbReference type="InterPro" id="IPR022764">
    <property type="entry name" value="Peptidase_S54_rhomboid_dom"/>
</dbReference>
<proteinExistence type="predicted"/>
<keyword evidence="2 7" id="KW-0812">Transmembrane</keyword>